<feature type="region of interest" description="Disordered" evidence="4">
    <location>
        <begin position="1151"/>
        <end position="1316"/>
    </location>
</feature>
<keyword evidence="1" id="KW-0343">GTPase activation</keyword>
<protein>
    <submittedName>
        <fullName evidence="9">Ras/Rap GTPase-activating protein SynGAP-like</fullName>
    </submittedName>
</protein>
<dbReference type="Pfam" id="PF00616">
    <property type="entry name" value="RasGAP"/>
    <property type="match status" value="2"/>
</dbReference>
<dbReference type="PROSITE" id="PS50018">
    <property type="entry name" value="RAS_GTPASE_ACTIV_2"/>
    <property type="match status" value="1"/>
</dbReference>
<feature type="compositionally biased region" description="Low complexity" evidence="4">
    <location>
        <begin position="169"/>
        <end position="187"/>
    </location>
</feature>
<feature type="compositionally biased region" description="Polar residues" evidence="4">
    <location>
        <begin position="1151"/>
        <end position="1189"/>
    </location>
</feature>
<feature type="compositionally biased region" description="Low complexity" evidence="4">
    <location>
        <begin position="1549"/>
        <end position="1566"/>
    </location>
</feature>
<keyword evidence="3" id="KW-0175">Coiled coil</keyword>
<dbReference type="InterPro" id="IPR008936">
    <property type="entry name" value="Rho_GTPase_activation_prot"/>
</dbReference>
<dbReference type="Gene3D" id="2.30.29.30">
    <property type="entry name" value="Pleckstrin-homology domain (PH domain)/Phosphotyrosine-binding domain (PTB)"/>
    <property type="match status" value="1"/>
</dbReference>
<keyword evidence="8" id="KW-1185">Reference proteome</keyword>
<dbReference type="Pfam" id="PF12004">
    <property type="entry name" value="DAB2P_C"/>
    <property type="match status" value="1"/>
</dbReference>
<dbReference type="Pfam" id="PF00168">
    <property type="entry name" value="C2"/>
    <property type="match status" value="1"/>
</dbReference>
<evidence type="ECO:0000259" key="7">
    <source>
        <dbReference type="PROSITE" id="PS50018"/>
    </source>
</evidence>
<reference evidence="9" key="1">
    <citation type="submission" date="2025-08" db="UniProtKB">
        <authorList>
            <consortium name="RefSeq"/>
        </authorList>
    </citation>
    <scope>IDENTIFICATION</scope>
    <source>
        <tissue evidence="9">White muscle</tissue>
    </source>
</reference>
<dbReference type="KEGG" id="snh:120031616"/>
<dbReference type="InterPro" id="IPR057606">
    <property type="entry name" value="SynGAP1-like_PH"/>
</dbReference>
<dbReference type="RefSeq" id="XP_038833349.1">
    <property type="nucleotide sequence ID" value="XM_038977421.1"/>
</dbReference>
<dbReference type="InterPro" id="IPR035892">
    <property type="entry name" value="C2_domain_sf"/>
</dbReference>
<dbReference type="CDD" id="cd22265">
    <property type="entry name" value="UDM1_RNF168"/>
    <property type="match status" value="1"/>
</dbReference>
<dbReference type="GeneID" id="120031616"/>
<evidence type="ECO:0000256" key="2">
    <source>
        <dbReference type="ARBA" id="ARBA00022553"/>
    </source>
</evidence>
<dbReference type="SUPFAM" id="SSF49562">
    <property type="entry name" value="C2 domain (Calcium/lipid-binding domain, CaLB)"/>
    <property type="match status" value="1"/>
</dbReference>
<feature type="compositionally biased region" description="Low complexity" evidence="4">
    <location>
        <begin position="1206"/>
        <end position="1224"/>
    </location>
</feature>
<evidence type="ECO:0000259" key="5">
    <source>
        <dbReference type="PROSITE" id="PS50003"/>
    </source>
</evidence>
<dbReference type="InterPro" id="IPR021887">
    <property type="entry name" value="DAB2P_C"/>
</dbReference>
<dbReference type="InterPro" id="IPR023152">
    <property type="entry name" value="RasGAP_CS"/>
</dbReference>
<feature type="domain" description="PH" evidence="5">
    <location>
        <begin position="335"/>
        <end position="369"/>
    </location>
</feature>
<dbReference type="Proteomes" id="UP000808372">
    <property type="component" value="Chromosome 37"/>
</dbReference>
<organism evidence="8 9">
    <name type="scientific">Salvelinus namaycush</name>
    <name type="common">Lake trout</name>
    <name type="synonym">Salmo namaycush</name>
    <dbReference type="NCBI Taxonomy" id="8040"/>
    <lineage>
        <taxon>Eukaryota</taxon>
        <taxon>Metazoa</taxon>
        <taxon>Chordata</taxon>
        <taxon>Craniata</taxon>
        <taxon>Vertebrata</taxon>
        <taxon>Euteleostomi</taxon>
        <taxon>Actinopterygii</taxon>
        <taxon>Neopterygii</taxon>
        <taxon>Teleostei</taxon>
        <taxon>Protacanthopterygii</taxon>
        <taxon>Salmoniformes</taxon>
        <taxon>Salmonidae</taxon>
        <taxon>Salmoninae</taxon>
        <taxon>Salvelinus</taxon>
    </lineage>
</organism>
<keyword evidence="2" id="KW-0597">Phosphoprotein</keyword>
<dbReference type="InterPro" id="IPR001936">
    <property type="entry name" value="RasGAP_dom"/>
</dbReference>
<dbReference type="SMART" id="SM00239">
    <property type="entry name" value="C2"/>
    <property type="match status" value="1"/>
</dbReference>
<dbReference type="Gene3D" id="1.10.506.10">
    <property type="entry name" value="GTPase Activation - p120gap, domain 1"/>
    <property type="match status" value="2"/>
</dbReference>
<dbReference type="InterPro" id="IPR011993">
    <property type="entry name" value="PH-like_dom_sf"/>
</dbReference>
<evidence type="ECO:0000313" key="9">
    <source>
        <dbReference type="RefSeq" id="XP_038833349.1"/>
    </source>
</evidence>
<evidence type="ECO:0000313" key="8">
    <source>
        <dbReference type="Proteomes" id="UP000808372"/>
    </source>
</evidence>
<feature type="region of interest" description="Disordered" evidence="4">
    <location>
        <begin position="1462"/>
        <end position="1576"/>
    </location>
</feature>
<feature type="compositionally biased region" description="Low complexity" evidence="4">
    <location>
        <begin position="1264"/>
        <end position="1290"/>
    </location>
</feature>
<feature type="region of interest" description="Disordered" evidence="4">
    <location>
        <begin position="937"/>
        <end position="956"/>
    </location>
</feature>
<feature type="domain" description="C2" evidence="6">
    <location>
        <begin position="360"/>
        <end position="478"/>
    </location>
</feature>
<dbReference type="InterPro" id="IPR000008">
    <property type="entry name" value="C2_dom"/>
</dbReference>
<dbReference type="PANTHER" id="PTHR10194">
    <property type="entry name" value="RAS GTPASE-ACTIVATING PROTEINS"/>
    <property type="match status" value="1"/>
</dbReference>
<dbReference type="PROSITE" id="PS50004">
    <property type="entry name" value="C2"/>
    <property type="match status" value="1"/>
</dbReference>
<dbReference type="FunFam" id="1.10.506.10:FF:000001">
    <property type="entry name" value="Ras GTPase-activating protein nGAP isoform 2"/>
    <property type="match status" value="1"/>
</dbReference>
<evidence type="ECO:0000256" key="4">
    <source>
        <dbReference type="SAM" id="MobiDB-lite"/>
    </source>
</evidence>
<evidence type="ECO:0000259" key="6">
    <source>
        <dbReference type="PROSITE" id="PS50004"/>
    </source>
</evidence>
<name>A0A8U0TXZ6_SALNM</name>
<feature type="region of interest" description="Disordered" evidence="4">
    <location>
        <begin position="112"/>
        <end position="199"/>
    </location>
</feature>
<dbReference type="InterPro" id="IPR001849">
    <property type="entry name" value="PH_domain"/>
</dbReference>
<feature type="coiled-coil region" evidence="3">
    <location>
        <begin position="1362"/>
        <end position="1421"/>
    </location>
</feature>
<dbReference type="PANTHER" id="PTHR10194:SF25">
    <property type="entry name" value="RAS_RAP GTPASE-ACTIVATING PROTEIN SYNGAP"/>
    <property type="match status" value="1"/>
</dbReference>
<proteinExistence type="predicted"/>
<dbReference type="CDD" id="cd05136">
    <property type="entry name" value="RasGAP_DAB2IP"/>
    <property type="match status" value="1"/>
</dbReference>
<dbReference type="SUPFAM" id="SSF48350">
    <property type="entry name" value="GTPase activation domain, GAP"/>
    <property type="match status" value="1"/>
</dbReference>
<feature type="domain" description="Ras-GAP" evidence="7">
    <location>
        <begin position="543"/>
        <end position="735"/>
    </location>
</feature>
<feature type="compositionally biased region" description="Low complexity" evidence="4">
    <location>
        <begin position="1498"/>
        <end position="1512"/>
    </location>
</feature>
<dbReference type="Pfam" id="PF25321">
    <property type="entry name" value="PH_RASGAP"/>
    <property type="match status" value="1"/>
</dbReference>
<feature type="compositionally biased region" description="Polar residues" evidence="4">
    <location>
        <begin position="1297"/>
        <end position="1308"/>
    </location>
</feature>
<dbReference type="Gene3D" id="2.60.40.150">
    <property type="entry name" value="C2 domain"/>
    <property type="match status" value="1"/>
</dbReference>
<sequence>MARCCECADDAVSQPNARCAVPPSYRPHAPSFAAPSYDRPDWNPRLCVISGNQLYMLDQEEVHPLLMRERRSELHRNKLLRRTVSVPVEGRHHPEMENARARRKSIANVKQPSMEIPPTAPPQPFRQSVSTPPSSRPRSLPPSLSLSLPFHSPPHTCRRASGTPPFPFPLALSPSLSPSLPHGPSCPQQRYKKGVGTPPLPRSLPLSPCLSLSLPLSPPSSNWPGDWRVAASSPVTRRHIAPLPPIESFLSRRLKGSIKRAKSQPKLDRTSSFRHMILPRFRSADQDRTRLMQSFKESHSHESLLSPSSAAEALDLTLDEDAIIKPVHSSILGQEYCFEVTTASGTKCFACRSGAERDKWIENLQRAVKPNKDNSRRVDNVLKLWIIEARELPAKKRYYCELCLDDMLYARTTSKPRTDTVFWGEHFEFNNLPAVRNLRLHLYKETDKKRRKEKSTYLGLVSIPISSITGRQFVEQWYPVIQPSILAKGQAGGKIINASLRLKSRYQTMSILPMELYKEFAEYVTNNYRTLCAVLEPLLSVKSKEEVACALVHILQSTGKAKDFLSDMAMCEVDRFIDREHLIFRENTLATKAIEEYLKLIGHKYLKDAIGEFIRALYESEENCEVDPMRTPPSVLPDHQANLRMCCELALCKIVNSHCVFPRELKEVFASWRVRCAERGREDIADRLISGSLFLRFLCPAVMSPSLFNLTQEYPDEQTSRTLTLISKVVQNLANFSKFGMKEEYMCFMNEFLEMEWGSMQQFLYEISNLDSVSNAGGFEGYIDLGRELSILHSLLWEVMAQLSKSSNPNPQDAIIKLGPLPRLLNDISMALRNPHLQRQPSHQNQTDRVHERQTERLLSRPSFNRGVSSEFQNLMMKDLNSSIDITRLPSPTSGVSGGGVMPSRAHPQLSFQERDHPHRASKDVFYVTRPPLARSSPAYCTSSSDITEPDHKDSTMNSVSNLQSVAMLNSSQASITGMGSFGGLSSQGGGGLGSGLSGQLRAGGRLSAGSGGSSMSGGLRLSQLSQMGTTTDSLSQQQQQQAAALRYPLSFQNPLFHLATGTADGPHLHHQHSRAHLPPPLLLAPEPDPGGSHQAYIPQFAHGGFSRSEDLSTLRTGAGHLGQPAIIHSHSYSDDYSRADFARRQLSMHGQDNLQQQQQMGMASQTGTSHSSLATPPSTVQPVRQSSIAPPPVQRVKSQTSHQLSVSAAAAPTPSTKTRPPSANLSPESGYGGRQQAPRQQLSVKDNTAPGLPHQQSSVRENQGPQGPQGGTTTTIQQSQQQQQQPQQQHLLKPSISKQGSGQSPSTLNPPTPANERTVAWVSNMPHLSADITLEANRIDREEFKLKEYSKSMDESRLDRVKEYEEEIHSLKERLIMSHRKLEEYEKRLLSQEQQTSKILSQYQSRLEDSERRLRQQQVEKDSQIKGIINRLMAVEDEIRGGAIIEPPKASVRVFADQGAQHSSLGSADPCVNTEGGRGGGGGGEKEGEKEGGMTTDPDPTISSSGISSTGLPRNENGVPSPSVDPPPPPTPHLHPNPPQNGELRGNPTSSPVTSTEAAESTATAGLGIEEREQM</sequence>
<dbReference type="SUPFAM" id="SSF50729">
    <property type="entry name" value="PH domain-like"/>
    <property type="match status" value="1"/>
</dbReference>
<dbReference type="SMART" id="SM00323">
    <property type="entry name" value="RasGAP"/>
    <property type="match status" value="1"/>
</dbReference>
<feature type="compositionally biased region" description="Pro residues" evidence="4">
    <location>
        <begin position="1524"/>
        <end position="1540"/>
    </location>
</feature>
<gene>
    <name evidence="9" type="primary">LOC120031616</name>
</gene>
<dbReference type="PROSITE" id="PS50003">
    <property type="entry name" value="PH_DOMAIN"/>
    <property type="match status" value="1"/>
</dbReference>
<evidence type="ECO:0000256" key="1">
    <source>
        <dbReference type="ARBA" id="ARBA00022468"/>
    </source>
</evidence>
<dbReference type="CDD" id="cd04013">
    <property type="entry name" value="C2_SynGAP_like"/>
    <property type="match status" value="1"/>
</dbReference>
<feature type="compositionally biased region" description="Low complexity" evidence="4">
    <location>
        <begin position="130"/>
        <end position="155"/>
    </location>
</feature>
<dbReference type="PROSITE" id="PS00509">
    <property type="entry name" value="RAS_GTPASE_ACTIV_1"/>
    <property type="match status" value="1"/>
</dbReference>
<accession>A0A8U0TXZ6</accession>
<evidence type="ECO:0000256" key="3">
    <source>
        <dbReference type="SAM" id="Coils"/>
    </source>
</evidence>
<feature type="compositionally biased region" description="Polar residues" evidence="4">
    <location>
        <begin position="1238"/>
        <end position="1247"/>
    </location>
</feature>
<dbReference type="FunFam" id="2.60.40.150:FF:000010">
    <property type="entry name" value="Ras GTPase-activating protein nGAP isoform 2"/>
    <property type="match status" value="1"/>
</dbReference>
<dbReference type="InterPro" id="IPR039360">
    <property type="entry name" value="Ras_GTPase"/>
</dbReference>
<dbReference type="GO" id="GO:0005096">
    <property type="term" value="F:GTPase activator activity"/>
    <property type="evidence" value="ECO:0007669"/>
    <property type="project" value="UniProtKB-KW"/>
</dbReference>